<dbReference type="Gene3D" id="3.30.40.10">
    <property type="entry name" value="Zinc/RING finger domain, C3HC4 (zinc finger)"/>
    <property type="match status" value="1"/>
</dbReference>
<dbReference type="PANTHER" id="PTHR23164">
    <property type="entry name" value="EARLY ENDOSOME ANTIGEN 1"/>
    <property type="match status" value="1"/>
</dbReference>
<reference evidence="7 8" key="1">
    <citation type="journal article" date="2016" name="Mol. Biol. Evol.">
        <title>Comparative Genomics of Early-Diverging Mushroom-Forming Fungi Provides Insights into the Origins of Lignocellulose Decay Capabilities.</title>
        <authorList>
            <person name="Nagy L.G."/>
            <person name="Riley R."/>
            <person name="Tritt A."/>
            <person name="Adam C."/>
            <person name="Daum C."/>
            <person name="Floudas D."/>
            <person name="Sun H."/>
            <person name="Yadav J.S."/>
            <person name="Pangilinan J."/>
            <person name="Larsson K.H."/>
            <person name="Matsuura K."/>
            <person name="Barry K."/>
            <person name="Labutti K."/>
            <person name="Kuo R."/>
            <person name="Ohm R.A."/>
            <person name="Bhattacharya S.S."/>
            <person name="Shirouzu T."/>
            <person name="Yoshinaga Y."/>
            <person name="Martin F.M."/>
            <person name="Grigoriev I.V."/>
            <person name="Hibbett D.S."/>
        </authorList>
    </citation>
    <scope>NUCLEOTIDE SEQUENCE [LARGE SCALE GENOMIC DNA]</scope>
    <source>
        <strain evidence="7 8">L-15889</strain>
    </source>
</reference>
<dbReference type="Proteomes" id="UP000076727">
    <property type="component" value="Unassembled WGS sequence"/>
</dbReference>
<feature type="region of interest" description="Disordered" evidence="5">
    <location>
        <begin position="174"/>
        <end position="250"/>
    </location>
</feature>
<evidence type="ECO:0000256" key="5">
    <source>
        <dbReference type="SAM" id="MobiDB-lite"/>
    </source>
</evidence>
<keyword evidence="2 4" id="KW-0863">Zinc-finger</keyword>
<dbReference type="SMART" id="SM00064">
    <property type="entry name" value="FYVE"/>
    <property type="match status" value="1"/>
</dbReference>
<feature type="compositionally biased region" description="Low complexity" evidence="5">
    <location>
        <begin position="241"/>
        <end position="250"/>
    </location>
</feature>
<dbReference type="SUPFAM" id="SSF57903">
    <property type="entry name" value="FYVE/PHD zinc finger"/>
    <property type="match status" value="1"/>
</dbReference>
<feature type="compositionally biased region" description="Low complexity" evidence="5">
    <location>
        <begin position="222"/>
        <end position="234"/>
    </location>
</feature>
<sequence>MSYVAVLASRLASRSPSLHTLDKDDRASIASSQGTSPSSSSGTSSLSSLEAPSYISEPPSGPSVTRRNEHLAVLIPRRLWKPDGEASRCSVFICRKHFSIFERKHHCRKCGDVVCGGCSTRATLLLDTSNLDFFHPPRDTPITVYASPISPVSQERVCDHCWDQIHGVVTPRSPVIHTASPRPLHDSPRDVYSPASSISSSSGIHTPPDILSPIARPALRRSVTASPAGAGTSSPRPPSSPLRSPVQSSQMLSAMVSVHVADHELAAADKPAEADLGELEAYPLRRASQICKATGGGRWAPKQHINLIGNHLPGQKPQYIIALEREEEERRRRKANPVYEHGDFKLRVPREVEPRSPGGPVNFSTF</sequence>
<gene>
    <name evidence="7" type="ORF">DAEQUDRAFT_738683</name>
</gene>
<organism evidence="7 8">
    <name type="scientific">Daedalea quercina L-15889</name>
    <dbReference type="NCBI Taxonomy" id="1314783"/>
    <lineage>
        <taxon>Eukaryota</taxon>
        <taxon>Fungi</taxon>
        <taxon>Dikarya</taxon>
        <taxon>Basidiomycota</taxon>
        <taxon>Agaricomycotina</taxon>
        <taxon>Agaricomycetes</taxon>
        <taxon>Polyporales</taxon>
        <taxon>Fomitopsis</taxon>
    </lineage>
</organism>
<keyword evidence="3" id="KW-0862">Zinc</keyword>
<dbReference type="Pfam" id="PF01363">
    <property type="entry name" value="FYVE"/>
    <property type="match status" value="1"/>
</dbReference>
<dbReference type="EMBL" id="KV429066">
    <property type="protein sequence ID" value="KZT68452.1"/>
    <property type="molecule type" value="Genomic_DNA"/>
</dbReference>
<name>A0A165PP13_9APHY</name>
<keyword evidence="8" id="KW-1185">Reference proteome</keyword>
<accession>A0A165PP13</accession>
<dbReference type="InterPro" id="IPR011011">
    <property type="entry name" value="Znf_FYVE_PHD"/>
</dbReference>
<feature type="compositionally biased region" description="Low complexity" evidence="5">
    <location>
        <begin position="193"/>
        <end position="202"/>
    </location>
</feature>
<dbReference type="InterPro" id="IPR000306">
    <property type="entry name" value="Znf_FYVE"/>
</dbReference>
<feature type="region of interest" description="Disordered" evidence="5">
    <location>
        <begin position="18"/>
        <end position="66"/>
    </location>
</feature>
<dbReference type="InterPro" id="IPR017455">
    <property type="entry name" value="Znf_FYVE-rel"/>
</dbReference>
<dbReference type="PANTHER" id="PTHR23164:SF30">
    <property type="entry name" value="EARLY ENDOSOME ANTIGEN 1"/>
    <property type="match status" value="1"/>
</dbReference>
<proteinExistence type="predicted"/>
<evidence type="ECO:0000256" key="1">
    <source>
        <dbReference type="ARBA" id="ARBA00022723"/>
    </source>
</evidence>
<dbReference type="InterPro" id="IPR013083">
    <property type="entry name" value="Znf_RING/FYVE/PHD"/>
</dbReference>
<evidence type="ECO:0000313" key="8">
    <source>
        <dbReference type="Proteomes" id="UP000076727"/>
    </source>
</evidence>
<dbReference type="GO" id="GO:0008270">
    <property type="term" value="F:zinc ion binding"/>
    <property type="evidence" value="ECO:0007669"/>
    <property type="project" value="UniProtKB-KW"/>
</dbReference>
<evidence type="ECO:0000256" key="4">
    <source>
        <dbReference type="PROSITE-ProRule" id="PRU00091"/>
    </source>
</evidence>
<evidence type="ECO:0000256" key="3">
    <source>
        <dbReference type="ARBA" id="ARBA00022833"/>
    </source>
</evidence>
<dbReference type="AlphaFoldDB" id="A0A165PP13"/>
<dbReference type="OrthoDB" id="660555at2759"/>
<protein>
    <recommendedName>
        <fullName evidence="6">FYVE-type domain-containing protein</fullName>
    </recommendedName>
</protein>
<keyword evidence="1" id="KW-0479">Metal-binding</keyword>
<feature type="compositionally biased region" description="Low complexity" evidence="5">
    <location>
        <begin position="28"/>
        <end position="56"/>
    </location>
</feature>
<evidence type="ECO:0000259" key="6">
    <source>
        <dbReference type="PROSITE" id="PS50178"/>
    </source>
</evidence>
<dbReference type="STRING" id="1314783.A0A165PP13"/>
<feature type="domain" description="FYVE-type" evidence="6">
    <location>
        <begin position="93"/>
        <end position="166"/>
    </location>
</feature>
<evidence type="ECO:0000313" key="7">
    <source>
        <dbReference type="EMBL" id="KZT68452.1"/>
    </source>
</evidence>
<evidence type="ECO:0000256" key="2">
    <source>
        <dbReference type="ARBA" id="ARBA00022771"/>
    </source>
</evidence>
<dbReference type="PROSITE" id="PS50178">
    <property type="entry name" value="ZF_FYVE"/>
    <property type="match status" value="1"/>
</dbReference>